<dbReference type="EMBL" id="JABWDY010018927">
    <property type="protein sequence ID" value="KAF5194289.1"/>
    <property type="molecule type" value="Genomic_DNA"/>
</dbReference>
<dbReference type="Gene3D" id="3.80.10.10">
    <property type="entry name" value="Ribonuclease Inhibitor"/>
    <property type="match status" value="1"/>
</dbReference>
<dbReference type="OrthoDB" id="722566at2759"/>
<proteinExistence type="predicted"/>
<reference evidence="1 2" key="1">
    <citation type="submission" date="2020-06" db="EMBL/GenBank/DDBJ databases">
        <title>Transcriptomic and genomic resources for Thalictrum thalictroides and T. hernandezii: Facilitating candidate gene discovery in an emerging model plant lineage.</title>
        <authorList>
            <person name="Arias T."/>
            <person name="Riano-Pachon D.M."/>
            <person name="Di Stilio V.S."/>
        </authorList>
    </citation>
    <scope>NUCLEOTIDE SEQUENCE [LARGE SCALE GENOMIC DNA]</scope>
    <source>
        <strain evidence="2">cv. WT478/WT964</strain>
        <tissue evidence="1">Leaves</tissue>
    </source>
</reference>
<name>A0A7J6WA66_THATH</name>
<accession>A0A7J6WA66</accession>
<feature type="non-terminal residue" evidence="1">
    <location>
        <position position="161"/>
    </location>
</feature>
<dbReference type="Proteomes" id="UP000554482">
    <property type="component" value="Unassembled WGS sequence"/>
</dbReference>
<organism evidence="1 2">
    <name type="scientific">Thalictrum thalictroides</name>
    <name type="common">Rue-anemone</name>
    <name type="synonym">Anemone thalictroides</name>
    <dbReference type="NCBI Taxonomy" id="46969"/>
    <lineage>
        <taxon>Eukaryota</taxon>
        <taxon>Viridiplantae</taxon>
        <taxon>Streptophyta</taxon>
        <taxon>Embryophyta</taxon>
        <taxon>Tracheophyta</taxon>
        <taxon>Spermatophyta</taxon>
        <taxon>Magnoliopsida</taxon>
        <taxon>Ranunculales</taxon>
        <taxon>Ranunculaceae</taxon>
        <taxon>Thalictroideae</taxon>
        <taxon>Thalictrum</taxon>
    </lineage>
</organism>
<sequence>MDGHPRSPCLKFLHTIVGLQLDSSWRVAFPYWKNLEEYSCPDLMYGGIIYGLTRCLGNYCKNLQHFGICGIIGSEKASFIVKHLPELESLSLKKSSLTLDALLIFDVHRKIRTIDLEHCLFIDAEFLPQVYHWPGCNQAGFLKKLGTKAKKWNEEIHGKVS</sequence>
<protein>
    <submittedName>
        <fullName evidence="1">Uncharacterized protein</fullName>
    </submittedName>
</protein>
<dbReference type="AlphaFoldDB" id="A0A7J6WA66"/>
<evidence type="ECO:0000313" key="1">
    <source>
        <dbReference type="EMBL" id="KAF5194289.1"/>
    </source>
</evidence>
<evidence type="ECO:0000313" key="2">
    <source>
        <dbReference type="Proteomes" id="UP000554482"/>
    </source>
</evidence>
<keyword evidence="2" id="KW-1185">Reference proteome</keyword>
<gene>
    <name evidence="1" type="ORF">FRX31_016124</name>
</gene>
<comment type="caution">
    <text evidence="1">The sequence shown here is derived from an EMBL/GenBank/DDBJ whole genome shotgun (WGS) entry which is preliminary data.</text>
</comment>
<dbReference type="InterPro" id="IPR032675">
    <property type="entry name" value="LRR_dom_sf"/>
</dbReference>
<dbReference type="SUPFAM" id="SSF52047">
    <property type="entry name" value="RNI-like"/>
    <property type="match status" value="1"/>
</dbReference>